<organism evidence="2 3">
    <name type="scientific">Massariosphaeria phaeospora</name>
    <dbReference type="NCBI Taxonomy" id="100035"/>
    <lineage>
        <taxon>Eukaryota</taxon>
        <taxon>Fungi</taxon>
        <taxon>Dikarya</taxon>
        <taxon>Ascomycota</taxon>
        <taxon>Pezizomycotina</taxon>
        <taxon>Dothideomycetes</taxon>
        <taxon>Pleosporomycetidae</taxon>
        <taxon>Pleosporales</taxon>
        <taxon>Pleosporales incertae sedis</taxon>
        <taxon>Massariosphaeria</taxon>
    </lineage>
</organism>
<protein>
    <submittedName>
        <fullName evidence="2">Uncharacterized protein</fullName>
    </submittedName>
</protein>
<gene>
    <name evidence="2" type="ORF">BDV95DRAFT_580401</name>
</gene>
<evidence type="ECO:0000256" key="1">
    <source>
        <dbReference type="SAM" id="MobiDB-lite"/>
    </source>
</evidence>
<dbReference type="AlphaFoldDB" id="A0A7C8M421"/>
<dbReference type="Proteomes" id="UP000481861">
    <property type="component" value="Unassembled WGS sequence"/>
</dbReference>
<sequence length="189" mass="20419">MAEMGYSPPDPTRPPYRLSGVRDASSRSSRSQSLGATQRPLSSFAFMNGISHPDYRNEVSGSGGRSTQRPLSSFAFMNGISRPDRKEVSGSGGRSTQHSTSSASTRPSQHASQNPRASTSYTSSPSARASQAQHVSQHSRAPTHHASPRTGTLRKKQGYSGTGQMGEDLDALGKLLKEYRKSGLEHERR</sequence>
<keyword evidence="3" id="KW-1185">Reference proteome</keyword>
<feature type="compositionally biased region" description="Basic residues" evidence="1">
    <location>
        <begin position="141"/>
        <end position="157"/>
    </location>
</feature>
<proteinExistence type="predicted"/>
<comment type="caution">
    <text evidence="2">The sequence shown here is derived from an EMBL/GenBank/DDBJ whole genome shotgun (WGS) entry which is preliminary data.</text>
</comment>
<feature type="compositionally biased region" description="Polar residues" evidence="1">
    <location>
        <begin position="94"/>
        <end position="140"/>
    </location>
</feature>
<evidence type="ECO:0000313" key="2">
    <source>
        <dbReference type="EMBL" id="KAF2868176.1"/>
    </source>
</evidence>
<accession>A0A7C8M421</accession>
<reference evidence="2 3" key="1">
    <citation type="submission" date="2020-01" db="EMBL/GenBank/DDBJ databases">
        <authorList>
            <consortium name="DOE Joint Genome Institute"/>
            <person name="Haridas S."/>
            <person name="Albert R."/>
            <person name="Binder M."/>
            <person name="Bloem J."/>
            <person name="Labutti K."/>
            <person name="Salamov A."/>
            <person name="Andreopoulos B."/>
            <person name="Baker S.E."/>
            <person name="Barry K."/>
            <person name="Bills G."/>
            <person name="Bluhm B.H."/>
            <person name="Cannon C."/>
            <person name="Castanera R."/>
            <person name="Culley D.E."/>
            <person name="Daum C."/>
            <person name="Ezra D."/>
            <person name="Gonzalez J.B."/>
            <person name="Henrissat B."/>
            <person name="Kuo A."/>
            <person name="Liang C."/>
            <person name="Lipzen A."/>
            <person name="Lutzoni F."/>
            <person name="Magnuson J."/>
            <person name="Mondo S."/>
            <person name="Nolan M."/>
            <person name="Ohm R."/>
            <person name="Pangilinan J."/>
            <person name="Park H.-J.H."/>
            <person name="Ramirez L."/>
            <person name="Alfaro M."/>
            <person name="Sun H."/>
            <person name="Tritt A."/>
            <person name="Yoshinaga Y."/>
            <person name="Zwiers L.-H.L."/>
            <person name="Turgeon B.G."/>
            <person name="Goodwin S.B."/>
            <person name="Spatafora J.W."/>
            <person name="Crous P.W."/>
            <person name="Grigoriev I.V."/>
        </authorList>
    </citation>
    <scope>NUCLEOTIDE SEQUENCE [LARGE SCALE GENOMIC DNA]</scope>
    <source>
        <strain evidence="2 3">CBS 611.86</strain>
    </source>
</reference>
<dbReference type="EMBL" id="JAADJZ010000020">
    <property type="protein sequence ID" value="KAF2868176.1"/>
    <property type="molecule type" value="Genomic_DNA"/>
</dbReference>
<name>A0A7C8M421_9PLEO</name>
<evidence type="ECO:0000313" key="3">
    <source>
        <dbReference type="Proteomes" id="UP000481861"/>
    </source>
</evidence>
<feature type="region of interest" description="Disordered" evidence="1">
    <location>
        <begin position="1"/>
        <end position="167"/>
    </location>
</feature>